<dbReference type="SUPFAM" id="SSF55729">
    <property type="entry name" value="Acyl-CoA N-acyltransferases (Nat)"/>
    <property type="match status" value="1"/>
</dbReference>
<evidence type="ECO:0000313" key="2">
    <source>
        <dbReference type="EMBL" id="KFX70470.1"/>
    </source>
</evidence>
<dbReference type="InterPro" id="IPR000182">
    <property type="entry name" value="GNAT_dom"/>
</dbReference>
<dbReference type="NCBIfam" id="NF040501">
    <property type="entry name" value="resist_ArsN2"/>
    <property type="match status" value="1"/>
</dbReference>
<dbReference type="STRING" id="1395571.TMS3_0100560"/>
<dbReference type="AlphaFoldDB" id="A0A0A1YKQ7"/>
<dbReference type="Proteomes" id="UP000030063">
    <property type="component" value="Unassembled WGS sequence"/>
</dbReference>
<dbReference type="Pfam" id="PF00583">
    <property type="entry name" value="Acetyltransf_1"/>
    <property type="match status" value="1"/>
</dbReference>
<comment type="caution">
    <text evidence="2">The sequence shown here is derived from an EMBL/GenBank/DDBJ whole genome shotgun (WGS) entry which is preliminary data.</text>
</comment>
<gene>
    <name evidence="2" type="ORF">TMS3_0100560</name>
</gene>
<dbReference type="OrthoDB" id="5197788at2"/>
<proteinExistence type="predicted"/>
<accession>A0A0A1YKQ7</accession>
<reference evidence="2 3" key="1">
    <citation type="journal article" date="2014" name="Genome Announc.">
        <title>Draft Genome Sequence of Petroleum Oil-Degrading Marine Bacterium Pseudomonas taeanensis Strain MS-3, Isolated from a Crude Oil-Contaminated Seashore.</title>
        <authorList>
            <person name="Lee S.Y."/>
            <person name="Kim S.H."/>
            <person name="Lee D.G."/>
            <person name="Shin S."/>
            <person name="Yun S.H."/>
            <person name="Choi C.W."/>
            <person name="Chung Y.H."/>
            <person name="Choi J.S."/>
            <person name="Kahng H.Y."/>
            <person name="Kim S.I."/>
        </authorList>
    </citation>
    <scope>NUCLEOTIDE SEQUENCE [LARGE SCALE GENOMIC DNA]</scope>
    <source>
        <strain evidence="2 3">MS-3</strain>
    </source>
</reference>
<dbReference type="InterPro" id="IPR016181">
    <property type="entry name" value="Acyl_CoA_acyltransferase"/>
</dbReference>
<evidence type="ECO:0000259" key="1">
    <source>
        <dbReference type="PROSITE" id="PS51186"/>
    </source>
</evidence>
<sequence>MNVEIQAIEFNHQAQQLLAACHLPTEDLQAPVTSLHLFGCQVDGRLAGLVGVEMHGPDALLRSLAVADFARGKALGDALLVYAEQFAVAHGVQAVYLLTTTAEGFFAQRGYCLAEREAAPAAIAATQQFSGLCPATAAFMLKRLNEPAG</sequence>
<dbReference type="eggNOG" id="COG1246">
    <property type="taxonomic scope" value="Bacteria"/>
</dbReference>
<dbReference type="GO" id="GO:0016747">
    <property type="term" value="F:acyltransferase activity, transferring groups other than amino-acyl groups"/>
    <property type="evidence" value="ECO:0007669"/>
    <property type="project" value="InterPro"/>
</dbReference>
<dbReference type="Gene3D" id="3.40.630.30">
    <property type="match status" value="1"/>
</dbReference>
<organism evidence="2 3">
    <name type="scientific">Pseudomonas taeanensis MS-3</name>
    <dbReference type="NCBI Taxonomy" id="1395571"/>
    <lineage>
        <taxon>Bacteria</taxon>
        <taxon>Pseudomonadati</taxon>
        <taxon>Pseudomonadota</taxon>
        <taxon>Gammaproteobacteria</taxon>
        <taxon>Pseudomonadales</taxon>
        <taxon>Pseudomonadaceae</taxon>
        <taxon>Pseudomonas</taxon>
    </lineage>
</organism>
<name>A0A0A1YKQ7_9PSED</name>
<feature type="domain" description="N-acetyltransferase" evidence="1">
    <location>
        <begin position="1"/>
        <end position="145"/>
    </location>
</feature>
<protein>
    <recommendedName>
        <fullName evidence="1">N-acetyltransferase domain-containing protein</fullName>
    </recommendedName>
</protein>
<dbReference type="CDD" id="cd04301">
    <property type="entry name" value="NAT_SF"/>
    <property type="match status" value="1"/>
</dbReference>
<evidence type="ECO:0000313" key="3">
    <source>
        <dbReference type="Proteomes" id="UP000030063"/>
    </source>
</evidence>
<dbReference type="EMBL" id="AWSQ01000001">
    <property type="protein sequence ID" value="KFX70470.1"/>
    <property type="molecule type" value="Genomic_DNA"/>
</dbReference>
<dbReference type="RefSeq" id="WP_025163283.1">
    <property type="nucleotide sequence ID" value="NZ_AWSQ01000001.1"/>
</dbReference>
<keyword evidence="3" id="KW-1185">Reference proteome</keyword>
<dbReference type="PROSITE" id="PS51186">
    <property type="entry name" value="GNAT"/>
    <property type="match status" value="1"/>
</dbReference>